<accession>A0A2A6BL33</accession>
<proteinExistence type="predicted"/>
<sequence length="206" mass="24237">MNIDWEKWFVDTSSMTIDERWEVVKEKYWFVLEFWQTAYVSRFLIITSLLALFVYTKILFRPPFYGNNTFKLIVLGGMADLLSCHAYLFLNGLLSYPFMFDFYKSMKNSDIYNVLLAFEAFLNGVALHSDFFLALNRLRALISPNAKRVSLMYVENFWRVVTYCQTFMVVITLTITGIFACFGYRRLFTDPLFAGNNTMLNAERDD</sequence>
<accession>A0A8R1YTF8</accession>
<keyword evidence="2" id="KW-1185">Reference proteome</keyword>
<gene>
    <name evidence="1" type="primary">WBGene00274211</name>
</gene>
<reference evidence="1" key="2">
    <citation type="submission" date="2022-06" db="UniProtKB">
        <authorList>
            <consortium name="EnsemblMetazoa"/>
        </authorList>
    </citation>
    <scope>IDENTIFICATION</scope>
    <source>
        <strain evidence="1">PS312</strain>
    </source>
</reference>
<name>A0A2A6BL33_PRIPA</name>
<evidence type="ECO:0000313" key="2">
    <source>
        <dbReference type="Proteomes" id="UP000005239"/>
    </source>
</evidence>
<protein>
    <submittedName>
        <fullName evidence="1">Uncharacterized protein</fullName>
    </submittedName>
</protein>
<organism evidence="1 2">
    <name type="scientific">Pristionchus pacificus</name>
    <name type="common">Parasitic nematode worm</name>
    <dbReference type="NCBI Taxonomy" id="54126"/>
    <lineage>
        <taxon>Eukaryota</taxon>
        <taxon>Metazoa</taxon>
        <taxon>Ecdysozoa</taxon>
        <taxon>Nematoda</taxon>
        <taxon>Chromadorea</taxon>
        <taxon>Rhabditida</taxon>
        <taxon>Rhabditina</taxon>
        <taxon>Diplogasteromorpha</taxon>
        <taxon>Diplogasteroidea</taxon>
        <taxon>Neodiplogasteridae</taxon>
        <taxon>Pristionchus</taxon>
    </lineage>
</organism>
<dbReference type="Proteomes" id="UP000005239">
    <property type="component" value="Unassembled WGS sequence"/>
</dbReference>
<evidence type="ECO:0000313" key="1">
    <source>
        <dbReference type="EnsemblMetazoa" id="PPA35842.1"/>
    </source>
</evidence>
<dbReference type="EnsemblMetazoa" id="PPA35842.1">
    <property type="protein sequence ID" value="PPA35842.1"/>
    <property type="gene ID" value="WBGene00274211"/>
</dbReference>
<reference evidence="2" key="1">
    <citation type="journal article" date="2008" name="Nat. Genet.">
        <title>The Pristionchus pacificus genome provides a unique perspective on nematode lifestyle and parasitism.</title>
        <authorList>
            <person name="Dieterich C."/>
            <person name="Clifton S.W."/>
            <person name="Schuster L.N."/>
            <person name="Chinwalla A."/>
            <person name="Delehaunty K."/>
            <person name="Dinkelacker I."/>
            <person name="Fulton L."/>
            <person name="Fulton R."/>
            <person name="Godfrey J."/>
            <person name="Minx P."/>
            <person name="Mitreva M."/>
            <person name="Roeseler W."/>
            <person name="Tian H."/>
            <person name="Witte H."/>
            <person name="Yang S.P."/>
            <person name="Wilson R.K."/>
            <person name="Sommer R.J."/>
        </authorList>
    </citation>
    <scope>NUCLEOTIDE SEQUENCE [LARGE SCALE GENOMIC DNA]</scope>
    <source>
        <strain evidence="2">PS312</strain>
    </source>
</reference>
<dbReference type="AlphaFoldDB" id="A0A2A6BL33"/>